<feature type="transmembrane region" description="Helical" evidence="2">
    <location>
        <begin position="12"/>
        <end position="30"/>
    </location>
</feature>
<dbReference type="AlphaFoldDB" id="U5W5D1"/>
<keyword evidence="2" id="KW-0472">Membrane</keyword>
<dbReference type="PATRIC" id="fig|1246995.3.peg.6238"/>
<keyword evidence="2" id="KW-1133">Transmembrane helix</keyword>
<dbReference type="KEGG" id="afs:AFR_30815"/>
<organism evidence="3 4">
    <name type="scientific">Actinoplanes friuliensis DSM 7358</name>
    <dbReference type="NCBI Taxonomy" id="1246995"/>
    <lineage>
        <taxon>Bacteria</taxon>
        <taxon>Bacillati</taxon>
        <taxon>Actinomycetota</taxon>
        <taxon>Actinomycetes</taxon>
        <taxon>Micromonosporales</taxon>
        <taxon>Micromonosporaceae</taxon>
        <taxon>Actinoplanes</taxon>
    </lineage>
</organism>
<gene>
    <name evidence="3" type="ORF">AFR_30815</name>
</gene>
<feature type="compositionally biased region" description="Low complexity" evidence="1">
    <location>
        <begin position="42"/>
        <end position="68"/>
    </location>
</feature>
<protein>
    <submittedName>
        <fullName evidence="3">Uncharacterized protein</fullName>
    </submittedName>
</protein>
<dbReference type="Gene3D" id="2.60.120.1060">
    <property type="entry name" value="NPCBM/NEW2 domain"/>
    <property type="match status" value="1"/>
</dbReference>
<feature type="region of interest" description="Disordered" evidence="1">
    <location>
        <begin position="35"/>
        <end position="68"/>
    </location>
</feature>
<dbReference type="RefSeq" id="WP_023560758.1">
    <property type="nucleotide sequence ID" value="NC_022657.1"/>
</dbReference>
<sequence length="213" mass="22173">MPFERGSWSDALAAFAAVAALLIGFFGWQYNDDDKKDDKKQVAAPPSATAPAAPAVATPAVTSAGPAPPAAGVTGDLLTGVERIAGTAGELPDTLDPASYPDALVVECPSNQTGDQSRELKYNVDGRYRTFTADVSGWAEAKRPDDVQLRISAGTRQIDDTVITEELTAWTGRTNTPGGPITARIKGATELSLVVGCHKPGGVVIISNPRLQG</sequence>
<dbReference type="EMBL" id="CP006272">
    <property type="protein sequence ID" value="AGZ44423.1"/>
    <property type="molecule type" value="Genomic_DNA"/>
</dbReference>
<proteinExistence type="predicted"/>
<accession>U5W5D1</accession>
<reference evidence="3 4" key="1">
    <citation type="journal article" date="2014" name="J. Biotechnol.">
        <title>Complete genome sequence of the actinobacterium Actinoplanes friuliensis HAG 010964, producer of the lipopeptide antibiotic friulimycin.</title>
        <authorList>
            <person name="Ruckert C."/>
            <person name="Szczepanowski R."/>
            <person name="Albersmeier A."/>
            <person name="Goesmann A."/>
            <person name="Fischer N."/>
            <person name="Steinkamper A."/>
            <person name="Puhler A."/>
            <person name="Biener R."/>
            <person name="Schwartz D."/>
            <person name="Kalinowski J."/>
        </authorList>
    </citation>
    <scope>NUCLEOTIDE SEQUENCE [LARGE SCALE GENOMIC DNA]</scope>
    <source>
        <strain evidence="3 4">DSM 7358</strain>
    </source>
</reference>
<keyword evidence="4" id="KW-1185">Reference proteome</keyword>
<dbReference type="InterPro" id="IPR038637">
    <property type="entry name" value="NPCBM_sf"/>
</dbReference>
<dbReference type="Proteomes" id="UP000017746">
    <property type="component" value="Chromosome"/>
</dbReference>
<evidence type="ECO:0000256" key="1">
    <source>
        <dbReference type="SAM" id="MobiDB-lite"/>
    </source>
</evidence>
<evidence type="ECO:0000256" key="2">
    <source>
        <dbReference type="SAM" id="Phobius"/>
    </source>
</evidence>
<evidence type="ECO:0000313" key="3">
    <source>
        <dbReference type="EMBL" id="AGZ44423.1"/>
    </source>
</evidence>
<evidence type="ECO:0000313" key="4">
    <source>
        <dbReference type="Proteomes" id="UP000017746"/>
    </source>
</evidence>
<dbReference type="OrthoDB" id="3297784at2"/>
<name>U5W5D1_9ACTN</name>
<keyword evidence="2" id="KW-0812">Transmembrane</keyword>
<dbReference type="HOGENOM" id="CLU_1197736_0_0_11"/>